<evidence type="ECO:0000313" key="5">
    <source>
        <dbReference type="EMBL" id="KAK4361684.1"/>
    </source>
</evidence>
<dbReference type="InterPro" id="IPR018247">
    <property type="entry name" value="EF_Hand_1_Ca_BS"/>
</dbReference>
<feature type="domain" description="EF-hand" evidence="4">
    <location>
        <begin position="139"/>
        <end position="174"/>
    </location>
</feature>
<feature type="domain" description="EF-hand" evidence="4">
    <location>
        <begin position="175"/>
        <end position="206"/>
    </location>
</feature>
<keyword evidence="2" id="KW-0677">Repeat</keyword>
<dbReference type="PANTHER" id="PTHR10891">
    <property type="entry name" value="EF-HAND CALCIUM-BINDING DOMAIN CONTAINING PROTEIN"/>
    <property type="match status" value="1"/>
</dbReference>
<evidence type="ECO:0000313" key="6">
    <source>
        <dbReference type="Proteomes" id="UP001291623"/>
    </source>
</evidence>
<name>A0AAE1S2J0_9SOLA</name>
<dbReference type="EMBL" id="JAVYJV010000010">
    <property type="protein sequence ID" value="KAK4361684.1"/>
    <property type="molecule type" value="Genomic_DNA"/>
</dbReference>
<dbReference type="SMART" id="SM00054">
    <property type="entry name" value="EFh"/>
    <property type="match status" value="2"/>
</dbReference>
<accession>A0AAE1S2J0</accession>
<gene>
    <name evidence="5" type="ORF">RND71_020636</name>
</gene>
<organism evidence="5 6">
    <name type="scientific">Anisodus tanguticus</name>
    <dbReference type="NCBI Taxonomy" id="243964"/>
    <lineage>
        <taxon>Eukaryota</taxon>
        <taxon>Viridiplantae</taxon>
        <taxon>Streptophyta</taxon>
        <taxon>Embryophyta</taxon>
        <taxon>Tracheophyta</taxon>
        <taxon>Spermatophyta</taxon>
        <taxon>Magnoliopsida</taxon>
        <taxon>eudicotyledons</taxon>
        <taxon>Gunneridae</taxon>
        <taxon>Pentapetalae</taxon>
        <taxon>asterids</taxon>
        <taxon>lamiids</taxon>
        <taxon>Solanales</taxon>
        <taxon>Solanaceae</taxon>
        <taxon>Solanoideae</taxon>
        <taxon>Hyoscyameae</taxon>
        <taxon>Anisodus</taxon>
    </lineage>
</organism>
<reference evidence="5" key="1">
    <citation type="submission" date="2023-12" db="EMBL/GenBank/DDBJ databases">
        <title>Genome assembly of Anisodus tanguticus.</title>
        <authorList>
            <person name="Wang Y.-J."/>
        </authorList>
    </citation>
    <scope>NUCLEOTIDE SEQUENCE</scope>
    <source>
        <strain evidence="5">KB-2021</strain>
        <tissue evidence="5">Leaf</tissue>
    </source>
</reference>
<protein>
    <recommendedName>
        <fullName evidence="4">EF-hand domain-containing protein</fullName>
    </recommendedName>
</protein>
<sequence>MNMTATTNEFGPEYSENLSEVKANTFSGAKCICSTEDELINLAMETSSPLASTFEIGADKIVFLLVSTGSSPKRVAVIGAGVSVSGFFQRHFGKEVVDYLIDPFVAGTCGGDPDLLSVNAPHISKVVESREKIGGTEEEKARELKEAFRMYEMEGCGCITPKSLKRMLDRLGETRTVDECRGMIARYDINGDGLLNFDEFMIMMRC</sequence>
<evidence type="ECO:0000259" key="4">
    <source>
        <dbReference type="PROSITE" id="PS50222"/>
    </source>
</evidence>
<keyword evidence="6" id="KW-1185">Reference proteome</keyword>
<dbReference type="Proteomes" id="UP001291623">
    <property type="component" value="Unassembled WGS sequence"/>
</dbReference>
<evidence type="ECO:0000256" key="3">
    <source>
        <dbReference type="ARBA" id="ARBA00022837"/>
    </source>
</evidence>
<dbReference type="InterPro" id="IPR002048">
    <property type="entry name" value="EF_hand_dom"/>
</dbReference>
<dbReference type="AlphaFoldDB" id="A0AAE1S2J0"/>
<proteinExistence type="predicted"/>
<keyword evidence="3" id="KW-0106">Calcium</keyword>
<evidence type="ECO:0000256" key="2">
    <source>
        <dbReference type="ARBA" id="ARBA00022737"/>
    </source>
</evidence>
<dbReference type="GO" id="GO:0005509">
    <property type="term" value="F:calcium ion binding"/>
    <property type="evidence" value="ECO:0007669"/>
    <property type="project" value="InterPro"/>
</dbReference>
<dbReference type="PROSITE" id="PS50222">
    <property type="entry name" value="EF_HAND_2"/>
    <property type="match status" value="2"/>
</dbReference>
<comment type="caution">
    <text evidence="5">The sequence shown here is derived from an EMBL/GenBank/DDBJ whole genome shotgun (WGS) entry which is preliminary data.</text>
</comment>
<keyword evidence="1" id="KW-0479">Metal-binding</keyword>
<dbReference type="InterPro" id="IPR011992">
    <property type="entry name" value="EF-hand-dom_pair"/>
</dbReference>
<evidence type="ECO:0000256" key="1">
    <source>
        <dbReference type="ARBA" id="ARBA00022723"/>
    </source>
</evidence>
<dbReference type="Gene3D" id="1.10.238.10">
    <property type="entry name" value="EF-hand"/>
    <property type="match status" value="1"/>
</dbReference>
<dbReference type="SUPFAM" id="SSF47473">
    <property type="entry name" value="EF-hand"/>
    <property type="match status" value="1"/>
</dbReference>
<dbReference type="InterPro" id="IPR039647">
    <property type="entry name" value="EF_hand_pair_protein_CML-like"/>
</dbReference>
<dbReference type="FunFam" id="1.10.238.10:FF:000003">
    <property type="entry name" value="Calmodulin A"/>
    <property type="match status" value="1"/>
</dbReference>
<dbReference type="Gene3D" id="1.10.3110.10">
    <property type="entry name" value="protoporphyrinogen ix oxidase, domain 3"/>
    <property type="match status" value="1"/>
</dbReference>
<dbReference type="PROSITE" id="PS00018">
    <property type="entry name" value="EF_HAND_1"/>
    <property type="match status" value="1"/>
</dbReference>
<dbReference type="CDD" id="cd00051">
    <property type="entry name" value="EFh"/>
    <property type="match status" value="1"/>
</dbReference>
<dbReference type="Pfam" id="PF13499">
    <property type="entry name" value="EF-hand_7"/>
    <property type="match status" value="1"/>
</dbReference>